<dbReference type="InterPro" id="IPR006027">
    <property type="entry name" value="NusB_RsmB_TIM44"/>
</dbReference>
<reference evidence="8 9" key="1">
    <citation type="submission" date="2024-01" db="EMBL/GenBank/DDBJ databases">
        <title>Complete genome sequence of Citroniella saccharovorans strain M6.X9, isolated from human fecal sample.</title>
        <authorList>
            <person name="Cheng G."/>
            <person name="Westerholm M."/>
            <person name="Schnurer A."/>
        </authorList>
    </citation>
    <scope>NUCLEOTIDE SEQUENCE [LARGE SCALE GENOMIC DNA]</scope>
    <source>
        <strain evidence="8 9">DSM 29873</strain>
    </source>
</reference>
<dbReference type="SUPFAM" id="SSF48013">
    <property type="entry name" value="NusB-like"/>
    <property type="match status" value="1"/>
</dbReference>
<dbReference type="GO" id="GO:0006353">
    <property type="term" value="P:DNA-templated transcription termination"/>
    <property type="evidence" value="ECO:0007669"/>
    <property type="project" value="UniProtKB-UniRule"/>
</dbReference>
<evidence type="ECO:0000256" key="3">
    <source>
        <dbReference type="ARBA" id="ARBA00022884"/>
    </source>
</evidence>
<dbReference type="AlphaFoldDB" id="A0AAW9MR96"/>
<keyword evidence="5 6" id="KW-0804">Transcription</keyword>
<protein>
    <recommendedName>
        <fullName evidence="6">Transcription antitermination protein NusB</fullName>
    </recommendedName>
    <alternativeName>
        <fullName evidence="6">Antitermination factor NusB</fullName>
    </alternativeName>
</protein>
<evidence type="ECO:0000256" key="4">
    <source>
        <dbReference type="ARBA" id="ARBA00023015"/>
    </source>
</evidence>
<dbReference type="HAMAP" id="MF_00073">
    <property type="entry name" value="NusB"/>
    <property type="match status" value="1"/>
</dbReference>
<dbReference type="EMBL" id="JAYKOT010000003">
    <property type="protein sequence ID" value="MEB3429591.1"/>
    <property type="molecule type" value="Genomic_DNA"/>
</dbReference>
<keyword evidence="2 6" id="KW-0889">Transcription antitermination</keyword>
<comment type="caution">
    <text evidence="8">The sequence shown here is derived from an EMBL/GenBank/DDBJ whole genome shotgun (WGS) entry which is preliminary data.</text>
</comment>
<dbReference type="NCBIfam" id="TIGR01951">
    <property type="entry name" value="nusB"/>
    <property type="match status" value="1"/>
</dbReference>
<dbReference type="RefSeq" id="WP_324619772.1">
    <property type="nucleotide sequence ID" value="NZ_JAYKOT010000003.1"/>
</dbReference>
<dbReference type="GO" id="GO:0003723">
    <property type="term" value="F:RNA binding"/>
    <property type="evidence" value="ECO:0007669"/>
    <property type="project" value="UniProtKB-UniRule"/>
</dbReference>
<dbReference type="Proteomes" id="UP001357733">
    <property type="component" value="Unassembled WGS sequence"/>
</dbReference>
<evidence type="ECO:0000313" key="9">
    <source>
        <dbReference type="Proteomes" id="UP001357733"/>
    </source>
</evidence>
<evidence type="ECO:0000259" key="7">
    <source>
        <dbReference type="Pfam" id="PF01029"/>
    </source>
</evidence>
<feature type="domain" description="NusB/RsmB/TIM44" evidence="7">
    <location>
        <begin position="5"/>
        <end position="127"/>
    </location>
</feature>
<keyword evidence="3 6" id="KW-0694">RNA-binding</keyword>
<evidence type="ECO:0000256" key="5">
    <source>
        <dbReference type="ARBA" id="ARBA00023163"/>
    </source>
</evidence>
<organism evidence="8 9">
    <name type="scientific">Citroniella saccharovorans</name>
    <dbReference type="NCBI Taxonomy" id="2053367"/>
    <lineage>
        <taxon>Bacteria</taxon>
        <taxon>Bacillati</taxon>
        <taxon>Bacillota</taxon>
        <taxon>Tissierellia</taxon>
        <taxon>Tissierellales</taxon>
        <taxon>Peptoniphilaceae</taxon>
        <taxon>Citroniella</taxon>
    </lineage>
</organism>
<dbReference type="InterPro" id="IPR035926">
    <property type="entry name" value="NusB-like_sf"/>
</dbReference>
<comment type="function">
    <text evidence="6">Involved in transcription antitermination. Required for transcription of ribosomal RNA (rRNA) genes. Binds specifically to the boxA antiterminator sequence of the ribosomal RNA (rrn) operons.</text>
</comment>
<evidence type="ECO:0000256" key="2">
    <source>
        <dbReference type="ARBA" id="ARBA00022814"/>
    </source>
</evidence>
<keyword evidence="4 6" id="KW-0805">Transcription regulation</keyword>
<sequence>MTRKQARELVMKILYEMEIKDEFSTSILEAYSSYKDDSEYSYISSSILSVIKNITFIDELITKNLKGWDKLRISKVDLSILRNSINEIFFMDDIPTSVSINEAVDLAKKYSYEDSYRFVNGLLGTIVKEKSDDF</sequence>
<evidence type="ECO:0000256" key="1">
    <source>
        <dbReference type="ARBA" id="ARBA00005952"/>
    </source>
</evidence>
<dbReference type="InterPro" id="IPR011605">
    <property type="entry name" value="NusB_fam"/>
</dbReference>
<dbReference type="PANTHER" id="PTHR11078:SF3">
    <property type="entry name" value="ANTITERMINATION NUSB DOMAIN-CONTAINING PROTEIN"/>
    <property type="match status" value="1"/>
</dbReference>
<keyword evidence="9" id="KW-1185">Reference proteome</keyword>
<dbReference type="GO" id="GO:0031564">
    <property type="term" value="P:transcription antitermination"/>
    <property type="evidence" value="ECO:0007669"/>
    <property type="project" value="UniProtKB-KW"/>
</dbReference>
<dbReference type="Pfam" id="PF01029">
    <property type="entry name" value="NusB"/>
    <property type="match status" value="1"/>
</dbReference>
<name>A0AAW9MR96_9FIRM</name>
<accession>A0AAW9MR96</accession>
<comment type="similarity">
    <text evidence="1 6">Belongs to the NusB family.</text>
</comment>
<gene>
    <name evidence="6 8" type="primary">nusB</name>
    <name evidence="8" type="ORF">VLK81_06140</name>
</gene>
<evidence type="ECO:0000256" key="6">
    <source>
        <dbReference type="HAMAP-Rule" id="MF_00073"/>
    </source>
</evidence>
<proteinExistence type="inferred from homology"/>
<dbReference type="PANTHER" id="PTHR11078">
    <property type="entry name" value="N UTILIZATION SUBSTANCE PROTEIN B-RELATED"/>
    <property type="match status" value="1"/>
</dbReference>
<dbReference type="GO" id="GO:0005829">
    <property type="term" value="C:cytosol"/>
    <property type="evidence" value="ECO:0007669"/>
    <property type="project" value="TreeGrafter"/>
</dbReference>
<evidence type="ECO:0000313" key="8">
    <source>
        <dbReference type="EMBL" id="MEB3429591.1"/>
    </source>
</evidence>
<dbReference type="Gene3D" id="1.10.940.10">
    <property type="entry name" value="NusB-like"/>
    <property type="match status" value="1"/>
</dbReference>